<evidence type="ECO:0000313" key="2">
    <source>
        <dbReference type="Proteomes" id="UP000041247"/>
    </source>
</evidence>
<dbReference type="EMBL" id="CXOK01000117">
    <property type="protein sequence ID" value="CTP92362.1"/>
    <property type="molecule type" value="Genomic_DNA"/>
</dbReference>
<accession>A0A0K3A545</accession>
<reference evidence="1 2" key="1">
    <citation type="submission" date="2015-07" db="EMBL/GenBank/DDBJ databases">
        <authorList>
            <person name="Noorani M."/>
        </authorList>
    </citation>
    <scope>NUCLEOTIDE SEQUENCE [LARGE SCALE GENOMIC DNA]</scope>
    <source>
        <strain evidence="1">LMG728</strain>
    </source>
</reference>
<gene>
    <name evidence="1" type="ORF">XTPLMG728_3211</name>
</gene>
<organism evidence="1 2">
    <name type="scientific">Xanthomonas graminis pv. poae</name>
    <dbReference type="NCBI Taxonomy" id="227946"/>
    <lineage>
        <taxon>Bacteria</taxon>
        <taxon>Pseudomonadati</taxon>
        <taxon>Pseudomonadota</taxon>
        <taxon>Gammaproteobacteria</taxon>
        <taxon>Lysobacterales</taxon>
        <taxon>Lysobacteraceae</taxon>
        <taxon>Xanthomonas</taxon>
        <taxon>Xanthomonas translucens group</taxon>
        <taxon>Xanthomonas graminis</taxon>
    </lineage>
</organism>
<evidence type="ECO:0000313" key="1">
    <source>
        <dbReference type="EMBL" id="CTP92362.1"/>
    </source>
</evidence>
<protein>
    <submittedName>
        <fullName evidence="1">Uncharacterized protein</fullName>
    </submittedName>
</protein>
<dbReference type="Proteomes" id="UP000041247">
    <property type="component" value="Unassembled WGS sequence"/>
</dbReference>
<sequence length="93" mass="10302">MEHAQAPQHMHSMMQALLDSATPLFAEFQRQLARLSPEAMEVAAEAIIAGHRRMLCLEVDSPLPAVHLVTVGPDKKMTQHISLQFPIPRGPLN</sequence>
<dbReference type="AlphaFoldDB" id="A0A0K3A545"/>
<proteinExistence type="predicted"/>
<name>A0A0K3A545_9XANT</name>
<dbReference type="RefSeq" id="WP_068820086.1">
    <property type="nucleotide sequence ID" value="NZ_CP076250.1"/>
</dbReference>